<organism evidence="1 2">
    <name type="scientific">Rhabditophanes sp. KR3021</name>
    <dbReference type="NCBI Taxonomy" id="114890"/>
    <lineage>
        <taxon>Eukaryota</taxon>
        <taxon>Metazoa</taxon>
        <taxon>Ecdysozoa</taxon>
        <taxon>Nematoda</taxon>
        <taxon>Chromadorea</taxon>
        <taxon>Rhabditida</taxon>
        <taxon>Tylenchina</taxon>
        <taxon>Panagrolaimomorpha</taxon>
        <taxon>Strongyloidoidea</taxon>
        <taxon>Alloionematidae</taxon>
        <taxon>Rhabditophanes</taxon>
    </lineage>
</organism>
<dbReference type="WBParaSite" id="RSKR_0000852000.1">
    <property type="protein sequence ID" value="RSKR_0000852000.1"/>
    <property type="gene ID" value="RSKR_0000852000"/>
</dbReference>
<evidence type="ECO:0000313" key="1">
    <source>
        <dbReference type="Proteomes" id="UP000095286"/>
    </source>
</evidence>
<protein>
    <submittedName>
        <fullName evidence="2">DB domain-containing protein</fullName>
    </submittedName>
</protein>
<name>A0AC35U7R3_9BILA</name>
<reference evidence="2" key="1">
    <citation type="submission" date="2016-11" db="UniProtKB">
        <authorList>
            <consortium name="WormBaseParasite"/>
        </authorList>
    </citation>
    <scope>IDENTIFICATION</scope>
    <source>
        <strain evidence="2">KR3021</strain>
    </source>
</reference>
<sequence length="128" mass="14332">MFTKSLCVVIILQLASIGFGMKCGSNKFEEFFTNSILDLSCKPNKHLINDCCIKHDHCYDIQRPRKVCDTNLCNCLKKAAHGNAICLSVEVPQFCNVVNVFGQPAYDNAGKDKKKMAKKAAAKKHRKH</sequence>
<evidence type="ECO:0000313" key="2">
    <source>
        <dbReference type="WBParaSite" id="RSKR_0000852000.1"/>
    </source>
</evidence>
<proteinExistence type="predicted"/>
<accession>A0AC35U7R3</accession>
<dbReference type="Proteomes" id="UP000095286">
    <property type="component" value="Unplaced"/>
</dbReference>